<name>A0A0E3DSN3_ENTCL</name>
<geneLocation type="plasmid" evidence="2">
    <name>pNDM-Ec1GN574</name>
</geneLocation>
<protein>
    <submittedName>
        <fullName evidence="2">Uncharacterized protein</fullName>
    </submittedName>
</protein>
<evidence type="ECO:0000256" key="1">
    <source>
        <dbReference type="SAM" id="Phobius"/>
    </source>
</evidence>
<evidence type="ECO:0000313" key="2">
    <source>
        <dbReference type="EMBL" id="AIM48459.1"/>
    </source>
</evidence>
<accession>A0A0E3DSN3</accession>
<keyword evidence="1" id="KW-0472">Membrane</keyword>
<dbReference type="EMBL" id="KJ812998">
    <property type="protein sequence ID" value="AIM48459.1"/>
    <property type="molecule type" value="Genomic_DNA"/>
</dbReference>
<keyword evidence="2" id="KW-0614">Plasmid</keyword>
<proteinExistence type="predicted"/>
<reference evidence="2" key="1">
    <citation type="journal article" date="2015" name="Antimicrob. Agents Chemother.">
        <title>Characterization of multiple NDM-1-producing Enterobacteriaceae isolates from the same patient.</title>
        <authorList>
            <person name="Tijet N."/>
            <person name="Richardson D."/>
            <person name="MacMullin G."/>
            <person name="Patel S.N."/>
            <person name="Melano R.G."/>
        </authorList>
    </citation>
    <scope>NUCLEOTIDE SEQUENCE</scope>
    <source>
        <strain evidence="2">GN574</strain>
        <plasmid evidence="2">pNDM-Ec1GN574</plasmid>
    </source>
</reference>
<keyword evidence="1" id="KW-1133">Transmembrane helix</keyword>
<sequence length="54" mass="6347">MNSIESSFINTDIKYLFQPAKQDRKHLLVIFLVLVLLHRFHMIFVANQQLNSCA</sequence>
<organism evidence="2">
    <name type="scientific">Enterobacter cloacae</name>
    <dbReference type="NCBI Taxonomy" id="550"/>
    <lineage>
        <taxon>Bacteria</taxon>
        <taxon>Pseudomonadati</taxon>
        <taxon>Pseudomonadota</taxon>
        <taxon>Gammaproteobacteria</taxon>
        <taxon>Enterobacterales</taxon>
        <taxon>Enterobacteriaceae</taxon>
        <taxon>Enterobacter</taxon>
        <taxon>Enterobacter cloacae complex</taxon>
    </lineage>
</organism>
<dbReference type="AlphaFoldDB" id="A0A0E3DSN3"/>
<feature type="transmembrane region" description="Helical" evidence="1">
    <location>
        <begin position="27"/>
        <end position="46"/>
    </location>
</feature>
<keyword evidence="1" id="KW-0812">Transmembrane</keyword>